<name>A0ABY7JS95_9ACTN</name>
<sequence>MDPATLIGIGLALGAILVSMIMEGGNIGSMFLIPPMILVFAGTIGAAVAGTVMAEAKNLPKSLIRAFKAKVTPPHESVAIIVKMAERARREGLLALEGDVGAVEDPFLKRALEMAIDGTDADEVAEILGAEVDTKRAADHAAAKLFHDMGGYSPTIGIIGTVLGLVHVLGSLSDPNSLGEKIAGAFVATLWGVLNANIFWFPIANRLKRISESECEQMELTIEGVLAIQAGSNPRLVAQKLQSMLPSVEQPQKDVA</sequence>
<dbReference type="InterPro" id="IPR046786">
    <property type="entry name" value="MotA_N"/>
</dbReference>
<keyword evidence="10" id="KW-0406">Ion transport</keyword>
<keyword evidence="4" id="KW-1003">Cell membrane</keyword>
<keyword evidence="11 12" id="KW-0472">Membrane</keyword>
<keyword evidence="3" id="KW-0813">Transport</keyword>
<evidence type="ECO:0000256" key="12">
    <source>
        <dbReference type="SAM" id="Phobius"/>
    </source>
</evidence>
<keyword evidence="16" id="KW-1185">Reference proteome</keyword>
<dbReference type="Pfam" id="PF01618">
    <property type="entry name" value="MotA_ExbB"/>
    <property type="match status" value="1"/>
</dbReference>
<dbReference type="InterPro" id="IPR002898">
    <property type="entry name" value="MotA_ExbB_proton_chnl"/>
</dbReference>
<keyword evidence="7" id="KW-0283">Flagellar rotation</keyword>
<feature type="domain" description="Motility protein A N-terminal" evidence="14">
    <location>
        <begin position="6"/>
        <end position="86"/>
    </location>
</feature>
<evidence type="ECO:0000259" key="14">
    <source>
        <dbReference type="Pfam" id="PF20560"/>
    </source>
</evidence>
<accession>A0ABY7JS95</accession>
<reference evidence="15" key="1">
    <citation type="submission" date="2022-05" db="EMBL/GenBank/DDBJ databases">
        <title>Jatrophihabitans sp. SB3-54 whole genome sequence.</title>
        <authorList>
            <person name="Suh M.K."/>
            <person name="Eom M.K."/>
            <person name="Kim J.S."/>
            <person name="Kim H.S."/>
            <person name="Do H.E."/>
            <person name="Shin Y.K."/>
            <person name="Lee J.-S."/>
        </authorList>
    </citation>
    <scope>NUCLEOTIDE SEQUENCE</scope>
    <source>
        <strain evidence="15">SB3-54</strain>
    </source>
</reference>
<keyword evidence="8" id="KW-0375">Hydrogen ion transport</keyword>
<dbReference type="PANTHER" id="PTHR30433">
    <property type="entry name" value="CHEMOTAXIS PROTEIN MOTA"/>
    <property type="match status" value="1"/>
</dbReference>
<dbReference type="PROSITE" id="PS01307">
    <property type="entry name" value="MOTA"/>
    <property type="match status" value="1"/>
</dbReference>
<evidence type="ECO:0000256" key="7">
    <source>
        <dbReference type="ARBA" id="ARBA00022779"/>
    </source>
</evidence>
<feature type="transmembrane region" description="Helical" evidence="12">
    <location>
        <begin position="152"/>
        <end position="170"/>
    </location>
</feature>
<dbReference type="RefSeq" id="WP_269441946.1">
    <property type="nucleotide sequence ID" value="NZ_CP097463.1"/>
</dbReference>
<feature type="transmembrane region" description="Helical" evidence="12">
    <location>
        <begin position="182"/>
        <end position="203"/>
    </location>
</feature>
<evidence type="ECO:0000256" key="9">
    <source>
        <dbReference type="ARBA" id="ARBA00022989"/>
    </source>
</evidence>
<dbReference type="InterPro" id="IPR047055">
    <property type="entry name" value="MotA-like"/>
</dbReference>
<dbReference type="Proteomes" id="UP001164693">
    <property type="component" value="Chromosome"/>
</dbReference>
<evidence type="ECO:0000256" key="1">
    <source>
        <dbReference type="ARBA" id="ARBA00004651"/>
    </source>
</evidence>
<feature type="transmembrane region" description="Helical" evidence="12">
    <location>
        <begin position="7"/>
        <end position="25"/>
    </location>
</feature>
<feature type="domain" description="MotA/TolQ/ExbB proton channel" evidence="13">
    <location>
        <begin position="103"/>
        <end position="219"/>
    </location>
</feature>
<comment type="similarity">
    <text evidence="2">Belongs to the MotA family.</text>
</comment>
<evidence type="ECO:0000256" key="4">
    <source>
        <dbReference type="ARBA" id="ARBA00022475"/>
    </source>
</evidence>
<keyword evidence="6 12" id="KW-0812">Transmembrane</keyword>
<evidence type="ECO:0000256" key="10">
    <source>
        <dbReference type="ARBA" id="ARBA00023065"/>
    </source>
</evidence>
<gene>
    <name evidence="15" type="ORF">M6B22_12860</name>
</gene>
<evidence type="ECO:0000256" key="3">
    <source>
        <dbReference type="ARBA" id="ARBA00022448"/>
    </source>
</evidence>
<evidence type="ECO:0000313" key="16">
    <source>
        <dbReference type="Proteomes" id="UP001164693"/>
    </source>
</evidence>
<evidence type="ECO:0000256" key="8">
    <source>
        <dbReference type="ARBA" id="ARBA00022781"/>
    </source>
</evidence>
<protein>
    <submittedName>
        <fullName evidence="15">Motility protein A</fullName>
    </submittedName>
</protein>
<evidence type="ECO:0000256" key="2">
    <source>
        <dbReference type="ARBA" id="ARBA00008038"/>
    </source>
</evidence>
<evidence type="ECO:0000256" key="11">
    <source>
        <dbReference type="ARBA" id="ARBA00023136"/>
    </source>
</evidence>
<proteinExistence type="inferred from homology"/>
<dbReference type="InterPro" id="IPR000540">
    <property type="entry name" value="Flag_MotA_CS"/>
</dbReference>
<keyword evidence="9 12" id="KW-1133">Transmembrane helix</keyword>
<dbReference type="Pfam" id="PF20560">
    <property type="entry name" value="MotA_N"/>
    <property type="match status" value="1"/>
</dbReference>
<dbReference type="EMBL" id="CP097463">
    <property type="protein sequence ID" value="WAX55435.1"/>
    <property type="molecule type" value="Genomic_DNA"/>
</dbReference>
<evidence type="ECO:0000256" key="6">
    <source>
        <dbReference type="ARBA" id="ARBA00022692"/>
    </source>
</evidence>
<comment type="subcellular location">
    <subcellularLocation>
        <location evidence="1">Cell membrane</location>
        <topology evidence="1">Multi-pass membrane protein</topology>
    </subcellularLocation>
</comment>
<feature type="transmembrane region" description="Helical" evidence="12">
    <location>
        <begin position="31"/>
        <end position="54"/>
    </location>
</feature>
<evidence type="ECO:0000256" key="5">
    <source>
        <dbReference type="ARBA" id="ARBA00022500"/>
    </source>
</evidence>
<evidence type="ECO:0000313" key="15">
    <source>
        <dbReference type="EMBL" id="WAX55435.1"/>
    </source>
</evidence>
<evidence type="ECO:0000259" key="13">
    <source>
        <dbReference type="Pfam" id="PF01618"/>
    </source>
</evidence>
<keyword evidence="5" id="KW-0145">Chemotaxis</keyword>
<organism evidence="15 16">
    <name type="scientific">Jatrophihabitans cynanchi</name>
    <dbReference type="NCBI Taxonomy" id="2944128"/>
    <lineage>
        <taxon>Bacteria</taxon>
        <taxon>Bacillati</taxon>
        <taxon>Actinomycetota</taxon>
        <taxon>Actinomycetes</taxon>
        <taxon>Jatrophihabitantales</taxon>
        <taxon>Jatrophihabitantaceae</taxon>
        <taxon>Jatrophihabitans</taxon>
    </lineage>
</organism>